<dbReference type="Proteomes" id="UP001391051">
    <property type="component" value="Unassembled WGS sequence"/>
</dbReference>
<keyword evidence="2" id="KW-1133">Transmembrane helix</keyword>
<keyword evidence="4" id="KW-1185">Reference proteome</keyword>
<feature type="transmembrane region" description="Helical" evidence="2">
    <location>
        <begin position="136"/>
        <end position="159"/>
    </location>
</feature>
<comment type="caution">
    <text evidence="3">The sequence shown here is derived from an EMBL/GenBank/DDBJ whole genome shotgun (WGS) entry which is preliminary data.</text>
</comment>
<reference evidence="3 4" key="1">
    <citation type="submission" date="2023-01" db="EMBL/GenBank/DDBJ databases">
        <title>Analysis of 21 Apiospora genomes using comparative genomics revels a genus with tremendous synthesis potential of carbohydrate active enzymes and secondary metabolites.</title>
        <authorList>
            <person name="Sorensen T."/>
        </authorList>
    </citation>
    <scope>NUCLEOTIDE SEQUENCE [LARGE SCALE GENOMIC DNA]</scope>
    <source>
        <strain evidence="3 4">CBS 24483</strain>
    </source>
</reference>
<evidence type="ECO:0000313" key="4">
    <source>
        <dbReference type="Proteomes" id="UP001391051"/>
    </source>
</evidence>
<feature type="region of interest" description="Disordered" evidence="1">
    <location>
        <begin position="1"/>
        <end position="42"/>
    </location>
</feature>
<name>A0ABR1Q7E0_9PEZI</name>
<organism evidence="3 4">
    <name type="scientific">Apiospora aurea</name>
    <dbReference type="NCBI Taxonomy" id="335848"/>
    <lineage>
        <taxon>Eukaryota</taxon>
        <taxon>Fungi</taxon>
        <taxon>Dikarya</taxon>
        <taxon>Ascomycota</taxon>
        <taxon>Pezizomycotina</taxon>
        <taxon>Sordariomycetes</taxon>
        <taxon>Xylariomycetidae</taxon>
        <taxon>Amphisphaeriales</taxon>
        <taxon>Apiosporaceae</taxon>
        <taxon>Apiospora</taxon>
    </lineage>
</organism>
<accession>A0ABR1Q7E0</accession>
<evidence type="ECO:0000313" key="3">
    <source>
        <dbReference type="EMBL" id="KAK7948442.1"/>
    </source>
</evidence>
<keyword evidence="2" id="KW-0812">Transmembrane</keyword>
<feature type="region of interest" description="Disordered" evidence="1">
    <location>
        <begin position="163"/>
        <end position="215"/>
    </location>
</feature>
<proteinExistence type="predicted"/>
<evidence type="ECO:0000256" key="1">
    <source>
        <dbReference type="SAM" id="MobiDB-lite"/>
    </source>
</evidence>
<evidence type="ECO:0000256" key="2">
    <source>
        <dbReference type="SAM" id="Phobius"/>
    </source>
</evidence>
<dbReference type="EMBL" id="JAQQWE010000006">
    <property type="protein sequence ID" value="KAK7948442.1"/>
    <property type="molecule type" value="Genomic_DNA"/>
</dbReference>
<protein>
    <submittedName>
        <fullName evidence="3">Uncharacterized protein</fullName>
    </submittedName>
</protein>
<feature type="compositionally biased region" description="Pro residues" evidence="1">
    <location>
        <begin position="1"/>
        <end position="16"/>
    </location>
</feature>
<feature type="non-terminal residue" evidence="3">
    <location>
        <position position="291"/>
    </location>
</feature>
<dbReference type="RefSeq" id="XP_066697948.1">
    <property type="nucleotide sequence ID" value="XM_066845550.1"/>
</dbReference>
<gene>
    <name evidence="3" type="ORF">PG986_009328</name>
</gene>
<dbReference type="GeneID" id="92078612"/>
<keyword evidence="2" id="KW-0472">Membrane</keyword>
<sequence length="291" mass="30077">MSTSLPPPVAKQPQPPRHQTREVRSPPPVAGSAARGGAATQSPSVEFRGFDFFAKREFNELKTASEAYFCPSGRCLFQGIETTVPGTGPGVGLPPAEGRFPIPMGGKNELPSLTHASDTWSRKSTTRFCGLRRSRFWMIIGLLIGLVIVVVAVGVGVGVGKNASGSASDAAGAVSSGPSSTSSHPTSTATTTATATVSPTSTSTTTSTNPAATAGKLDCPAANGTEYMVPGSNKSFLRVCGVDYTGASGGRRSEAGHDAEHAGLHDQLRGHVRVHRLRLGLYGGRHGLRAP</sequence>